<keyword evidence="6" id="KW-1185">Reference proteome</keyword>
<protein>
    <submittedName>
        <fullName evidence="5">Periplasmic binding protein-like II</fullName>
    </submittedName>
</protein>
<feature type="domain" description="PBP" evidence="4">
    <location>
        <begin position="19"/>
        <end position="304"/>
    </location>
</feature>
<keyword evidence="2" id="KW-0812">Transmembrane</keyword>
<evidence type="ECO:0000256" key="1">
    <source>
        <dbReference type="ARBA" id="ARBA00008725"/>
    </source>
</evidence>
<name>A0A1Y2CZI2_9FUNG</name>
<reference evidence="5 6" key="1">
    <citation type="submission" date="2016-07" db="EMBL/GenBank/DDBJ databases">
        <title>Pervasive Adenine N6-methylation of Active Genes in Fungi.</title>
        <authorList>
            <consortium name="DOE Joint Genome Institute"/>
            <person name="Mondo S.J."/>
            <person name="Dannebaum R.O."/>
            <person name="Kuo R.C."/>
            <person name="Labutti K."/>
            <person name="Haridas S."/>
            <person name="Kuo A."/>
            <person name="Salamov A."/>
            <person name="Ahrendt S.R."/>
            <person name="Lipzen A."/>
            <person name="Sullivan W."/>
            <person name="Andreopoulos W.B."/>
            <person name="Clum A."/>
            <person name="Lindquist E."/>
            <person name="Daum C."/>
            <person name="Ramamoorthy G.K."/>
            <person name="Gryganskyi A."/>
            <person name="Culley D."/>
            <person name="Magnuson J.K."/>
            <person name="James T.Y."/>
            <person name="O'Malley M.A."/>
            <person name="Stajich J.E."/>
            <person name="Spatafora J.W."/>
            <person name="Visel A."/>
            <person name="Grigoriev I.V."/>
        </authorList>
    </citation>
    <scope>NUCLEOTIDE SEQUENCE [LARGE SCALE GENOMIC DNA]</scope>
    <source>
        <strain evidence="5 6">JEL800</strain>
    </source>
</reference>
<keyword evidence="3" id="KW-0732">Signal</keyword>
<evidence type="ECO:0000259" key="4">
    <source>
        <dbReference type="Pfam" id="PF12849"/>
    </source>
</evidence>
<feature type="transmembrane region" description="Helical" evidence="2">
    <location>
        <begin position="417"/>
        <end position="437"/>
    </location>
</feature>
<dbReference type="Gene3D" id="3.40.190.10">
    <property type="entry name" value="Periplasmic binding protein-like II"/>
    <property type="match status" value="2"/>
</dbReference>
<evidence type="ECO:0000313" key="6">
    <source>
        <dbReference type="Proteomes" id="UP000193642"/>
    </source>
</evidence>
<evidence type="ECO:0000313" key="5">
    <source>
        <dbReference type="EMBL" id="ORY52286.1"/>
    </source>
</evidence>
<organism evidence="5 6">
    <name type="scientific">Rhizoclosmatium globosum</name>
    <dbReference type="NCBI Taxonomy" id="329046"/>
    <lineage>
        <taxon>Eukaryota</taxon>
        <taxon>Fungi</taxon>
        <taxon>Fungi incertae sedis</taxon>
        <taxon>Chytridiomycota</taxon>
        <taxon>Chytridiomycota incertae sedis</taxon>
        <taxon>Chytridiomycetes</taxon>
        <taxon>Chytridiales</taxon>
        <taxon>Chytriomycetaceae</taxon>
        <taxon>Rhizoclosmatium</taxon>
    </lineage>
</organism>
<dbReference type="InterPro" id="IPR050962">
    <property type="entry name" value="Phosphate-bind_PstS"/>
</dbReference>
<keyword evidence="2" id="KW-1133">Transmembrane helix</keyword>
<sequence>MIFILFLTLLTQLVQALSIIRGGGSSLPADLLTEALFEFGQLYADIQTAPYDLSSSPTGQLDVASGKLDFSFSSSAIQTALLTNGTNQLVALPSLVGAVVFVYNLPGVPVLKLSQKVLPRIFDGTIGTWDHPLLVSDNPTLVNNSAKIRIIQQDPTTSTYSLLNKFMKVLDTATKFPNTPFSNPAQIKLVSPITLHTQQDAAVVVGAVENTLAYLNPHDGLNAVNKNDSEANIAYIQHADGSYVLWSEDAVKVAVSGLTQQKISSLNVYNDTLTLYNSPAKGAYPFSVVSNLVIKPANISSDYVTTVATLKFLWWLIQTPSYTAKYQFSSISNTSLGIMTLNRLKSVSFDGVNPIYGQSVCDIDSDGTYKTPCQHGYCKDPLPFQDARATCICDIGYFNVKNKDCSEPIGFINPVSYSYIEIVLFFVGIAVVLWTTLQVYLKREEPDLKAMSPPCCFYILAGCFIGEFAIVIDALSVTQGTCYAKFAIPALAFGMVFRYVRFETLNMTYRILV</sequence>
<dbReference type="InterPro" id="IPR024370">
    <property type="entry name" value="PBP_domain"/>
</dbReference>
<gene>
    <name evidence="5" type="ORF">BCR33DRAFT_313664</name>
</gene>
<feature type="chain" id="PRO_5010988843" evidence="3">
    <location>
        <begin position="17"/>
        <end position="513"/>
    </location>
</feature>
<dbReference type="Pfam" id="PF12849">
    <property type="entry name" value="PBP_like_2"/>
    <property type="match status" value="1"/>
</dbReference>
<dbReference type="PANTHER" id="PTHR42996:SF1">
    <property type="entry name" value="PHOSPHATE-BINDING PROTEIN PSTS"/>
    <property type="match status" value="1"/>
</dbReference>
<feature type="signal peptide" evidence="3">
    <location>
        <begin position="1"/>
        <end position="16"/>
    </location>
</feature>
<keyword evidence="2" id="KW-0472">Membrane</keyword>
<dbReference type="STRING" id="329046.A0A1Y2CZI2"/>
<dbReference type="EMBL" id="MCGO01000003">
    <property type="protein sequence ID" value="ORY52286.1"/>
    <property type="molecule type" value="Genomic_DNA"/>
</dbReference>
<feature type="transmembrane region" description="Helical" evidence="2">
    <location>
        <begin position="457"/>
        <end position="477"/>
    </location>
</feature>
<dbReference type="PANTHER" id="PTHR42996">
    <property type="entry name" value="PHOSPHATE-BINDING PROTEIN PSTS"/>
    <property type="match status" value="1"/>
</dbReference>
<evidence type="ECO:0000256" key="2">
    <source>
        <dbReference type="SAM" id="Phobius"/>
    </source>
</evidence>
<dbReference type="SUPFAM" id="SSF53850">
    <property type="entry name" value="Periplasmic binding protein-like II"/>
    <property type="match status" value="1"/>
</dbReference>
<comment type="caution">
    <text evidence="5">The sequence shown here is derived from an EMBL/GenBank/DDBJ whole genome shotgun (WGS) entry which is preliminary data.</text>
</comment>
<feature type="transmembrane region" description="Helical" evidence="2">
    <location>
        <begin position="483"/>
        <end position="500"/>
    </location>
</feature>
<dbReference type="OrthoDB" id="2114162at2759"/>
<dbReference type="Proteomes" id="UP000193642">
    <property type="component" value="Unassembled WGS sequence"/>
</dbReference>
<accession>A0A1Y2CZI2</accession>
<evidence type="ECO:0000256" key="3">
    <source>
        <dbReference type="SAM" id="SignalP"/>
    </source>
</evidence>
<proteinExistence type="inferred from homology"/>
<comment type="similarity">
    <text evidence="1">Belongs to the PstS family.</text>
</comment>
<dbReference type="AlphaFoldDB" id="A0A1Y2CZI2"/>